<dbReference type="InterPro" id="IPR050155">
    <property type="entry name" value="HAD-like_hydrolase_sf"/>
</dbReference>
<dbReference type="InterPro" id="IPR041492">
    <property type="entry name" value="HAD_2"/>
</dbReference>
<accession>A0A2T8FEC7</accession>
<dbReference type="PANTHER" id="PTHR43434">
    <property type="entry name" value="PHOSPHOGLYCOLATE PHOSPHATASE"/>
    <property type="match status" value="1"/>
</dbReference>
<dbReference type="GO" id="GO:0004713">
    <property type="term" value="F:protein tyrosine kinase activity"/>
    <property type="evidence" value="ECO:0007669"/>
    <property type="project" value="TreeGrafter"/>
</dbReference>
<dbReference type="InterPro" id="IPR023214">
    <property type="entry name" value="HAD_sf"/>
</dbReference>
<dbReference type="Proteomes" id="UP000246018">
    <property type="component" value="Unassembled WGS sequence"/>
</dbReference>
<dbReference type="GO" id="GO:0005829">
    <property type="term" value="C:cytosol"/>
    <property type="evidence" value="ECO:0007669"/>
    <property type="project" value="TreeGrafter"/>
</dbReference>
<evidence type="ECO:0000313" key="2">
    <source>
        <dbReference type="Proteomes" id="UP000246018"/>
    </source>
</evidence>
<dbReference type="OrthoDB" id="9793014at2"/>
<organism evidence="1 2">
    <name type="scientific">Nocardioides gansuensis</name>
    <dbReference type="NCBI Taxonomy" id="2138300"/>
    <lineage>
        <taxon>Bacteria</taxon>
        <taxon>Bacillati</taxon>
        <taxon>Actinomycetota</taxon>
        <taxon>Actinomycetes</taxon>
        <taxon>Propionibacteriales</taxon>
        <taxon>Nocardioidaceae</taxon>
        <taxon>Nocardioides</taxon>
    </lineage>
</organism>
<dbReference type="SUPFAM" id="SSF56784">
    <property type="entry name" value="HAD-like"/>
    <property type="match status" value="1"/>
</dbReference>
<dbReference type="InterPro" id="IPR023198">
    <property type="entry name" value="PGP-like_dom2"/>
</dbReference>
<dbReference type="EMBL" id="QDGZ01000002">
    <property type="protein sequence ID" value="PVG84039.1"/>
    <property type="molecule type" value="Genomic_DNA"/>
</dbReference>
<dbReference type="Gene3D" id="3.40.50.1000">
    <property type="entry name" value="HAD superfamily/HAD-like"/>
    <property type="match status" value="1"/>
</dbReference>
<reference evidence="1 2" key="1">
    <citation type="submission" date="2018-04" db="EMBL/GenBank/DDBJ databases">
        <title>Genome of Nocardioides gansuensis WSJ-1.</title>
        <authorList>
            <person name="Wu S."/>
            <person name="Wang G."/>
        </authorList>
    </citation>
    <scope>NUCLEOTIDE SEQUENCE [LARGE SCALE GENOMIC DNA]</scope>
    <source>
        <strain evidence="1 2">WSJ-1</strain>
    </source>
</reference>
<dbReference type="Pfam" id="PF13419">
    <property type="entry name" value="HAD_2"/>
    <property type="match status" value="1"/>
</dbReference>
<gene>
    <name evidence="1" type="ORF">DDE18_05630</name>
</gene>
<proteinExistence type="predicted"/>
<sequence length="229" mass="24056">MPPTCLLLDLDGTLVDSAPGITASVTAALTEIGHPVPSADALRSFVGPPMRETFRKVVGLDQATAERALLLYRRRYAETGALNSSVYAGVPELLDAVAASGLPMAVATSKVEDQAVRVAEHHGLASRLVTVCGTSDAERRATKRDVIRECLRRMREQGVDVSTPLMVGDRSYDVQSAADEGVPAVHVLWGYGRPDESVGAVATAASPEALASLLERSSQGRLPAVAPAS</sequence>
<dbReference type="Gene3D" id="1.10.150.240">
    <property type="entry name" value="Putative phosphatase, domain 2"/>
    <property type="match status" value="1"/>
</dbReference>
<dbReference type="RefSeq" id="WP_116571512.1">
    <property type="nucleotide sequence ID" value="NZ_QDGZ01000002.1"/>
</dbReference>
<evidence type="ECO:0000313" key="1">
    <source>
        <dbReference type="EMBL" id="PVG84039.1"/>
    </source>
</evidence>
<name>A0A2T8FEC7_9ACTN</name>
<protein>
    <submittedName>
        <fullName evidence="1">Haloacid dehalogenase</fullName>
    </submittedName>
</protein>
<dbReference type="InterPro" id="IPR036412">
    <property type="entry name" value="HAD-like_sf"/>
</dbReference>
<dbReference type="PANTHER" id="PTHR43434:SF20">
    <property type="entry name" value="5'-NUCLEOTIDASE"/>
    <property type="match status" value="1"/>
</dbReference>
<keyword evidence="2" id="KW-1185">Reference proteome</keyword>
<dbReference type="AlphaFoldDB" id="A0A2T8FEC7"/>
<comment type="caution">
    <text evidence="1">The sequence shown here is derived from an EMBL/GenBank/DDBJ whole genome shotgun (WGS) entry which is preliminary data.</text>
</comment>